<organism evidence="7 8">
    <name type="scientific">Phytophthora pseudosyringae</name>
    <dbReference type="NCBI Taxonomy" id="221518"/>
    <lineage>
        <taxon>Eukaryota</taxon>
        <taxon>Sar</taxon>
        <taxon>Stramenopiles</taxon>
        <taxon>Oomycota</taxon>
        <taxon>Peronosporomycetes</taxon>
        <taxon>Peronosporales</taxon>
        <taxon>Peronosporaceae</taxon>
        <taxon>Phytophthora</taxon>
    </lineage>
</organism>
<comment type="subcellular location">
    <subcellularLocation>
        <location evidence="1">Membrane</location>
    </subcellularLocation>
</comment>
<evidence type="ECO:0000256" key="3">
    <source>
        <dbReference type="ARBA" id="ARBA00023180"/>
    </source>
</evidence>
<dbReference type="InterPro" id="IPR005629">
    <property type="entry name" value="Skn1/Kre6/Sbg1"/>
</dbReference>
<dbReference type="Pfam" id="PF03935">
    <property type="entry name" value="SKN1_KRE6_Sbg1"/>
    <property type="match status" value="2"/>
</dbReference>
<dbReference type="AlphaFoldDB" id="A0A8T1V8B3"/>
<reference evidence="7" key="1">
    <citation type="submission" date="2021-02" db="EMBL/GenBank/DDBJ databases">
        <authorList>
            <person name="Palmer J.M."/>
        </authorList>
    </citation>
    <scope>NUCLEOTIDE SEQUENCE</scope>
    <source>
        <strain evidence="7">SCRP734</strain>
    </source>
</reference>
<evidence type="ECO:0000256" key="5">
    <source>
        <dbReference type="SAM" id="Coils"/>
    </source>
</evidence>
<dbReference type="GO" id="GO:0015926">
    <property type="term" value="F:glucosidase activity"/>
    <property type="evidence" value="ECO:0007669"/>
    <property type="project" value="TreeGrafter"/>
</dbReference>
<keyword evidence="3" id="KW-0325">Glycoprotein</keyword>
<keyword evidence="2 6" id="KW-0472">Membrane</keyword>
<evidence type="ECO:0000313" key="8">
    <source>
        <dbReference type="Proteomes" id="UP000694044"/>
    </source>
</evidence>
<keyword evidence="6" id="KW-1133">Transmembrane helix</keyword>
<comment type="caution">
    <text evidence="7">The sequence shown here is derived from an EMBL/GenBank/DDBJ whole genome shotgun (WGS) entry which is preliminary data.</text>
</comment>
<evidence type="ECO:0008006" key="9">
    <source>
        <dbReference type="Google" id="ProtNLM"/>
    </source>
</evidence>
<dbReference type="Proteomes" id="UP000694044">
    <property type="component" value="Unassembled WGS sequence"/>
</dbReference>
<keyword evidence="8" id="KW-1185">Reference proteome</keyword>
<accession>A0A8T1V8B3</accession>
<sequence>MEPVDDKSRTVAACSALWLGSGNTPLEHYTWKSSRGDTWELVMSDEFNTPQRSFRPGDDHMWTSIEKPDGVNEAMEVYAHNKTTTSCDEADGVCSFQIELEDSITHLQVWNSYQKTPGFENVTFFYRGGMVQSWNKFCLQGGMIEVRAQLPAALSESSGNPDFILDASARAQSLRYYPTWPGIWMMGNLGRAIFSGSTNRMWPFSYDTCDPDAFKPNNQRISACDADPGSGMNPNQGRGAPEIDIVEGGGTSISASIQVGPGMPPDFRVVTPLDENKLCIYSSSCETPGANVPGIPESVYLGTRGHQSWYQNLRYAANNFCQQNVSETQTYGTVEAALKAGIEDNVCSVAMCPASLDINSNLDHMHPSGDGRWGINSNGTCFSARNSYMGEFICSAGNPDPSCKPLKDAPVLPQDNSAFAFQMDALSANWPVHMAVYSDFVEYQVEWVPGPNGYVRWMLSGDPLYEIPAQTITDPPQGASVKNPPKIMIEEPLYLIFNVAMSSKWGAQPPNPKNPCRGDGMDPVANAICDSFPMHLKVDYIRVYQDLSSSSVMSVGCDPETHPTRQWILDHLDEYEDEENKLVEVRGKAFCRTDADCTVQTSHRRRRPPTASSTNRRSTVVLTGRCVDQRCECSSDTWTGPRCILPSKPSAAAFGPPVVLAACIGSLLLVLGISSCVAICFMRKKDAEAVETERKAKQQQRQQYELLRRQSSQHLQSAWPSE</sequence>
<feature type="coiled-coil region" evidence="5">
    <location>
        <begin position="682"/>
        <end position="710"/>
    </location>
</feature>
<dbReference type="GO" id="GO:0006078">
    <property type="term" value="P:(1-&gt;6)-beta-D-glucan biosynthetic process"/>
    <property type="evidence" value="ECO:0007669"/>
    <property type="project" value="TreeGrafter"/>
</dbReference>
<dbReference type="OrthoDB" id="412647at2759"/>
<dbReference type="PANTHER" id="PTHR31361:SF1">
    <property type="entry name" value="BETA-GLUCAN SYNTHESIS-ASSOCIATED PROTEIN KRE6-RELATED"/>
    <property type="match status" value="1"/>
</dbReference>
<dbReference type="GO" id="GO:0005789">
    <property type="term" value="C:endoplasmic reticulum membrane"/>
    <property type="evidence" value="ECO:0007669"/>
    <property type="project" value="TreeGrafter"/>
</dbReference>
<keyword evidence="5" id="KW-0175">Coiled coil</keyword>
<name>A0A8T1V8B3_9STRA</name>
<protein>
    <recommendedName>
        <fullName evidence="9">Beta-glucan synthesis-associated protein</fullName>
    </recommendedName>
</protein>
<evidence type="ECO:0000256" key="4">
    <source>
        <dbReference type="ARBA" id="ARBA00023316"/>
    </source>
</evidence>
<keyword evidence="6" id="KW-0812">Transmembrane</keyword>
<proteinExistence type="predicted"/>
<dbReference type="GO" id="GO:0005886">
    <property type="term" value="C:plasma membrane"/>
    <property type="evidence" value="ECO:0007669"/>
    <property type="project" value="TreeGrafter"/>
</dbReference>
<evidence type="ECO:0000313" key="7">
    <source>
        <dbReference type="EMBL" id="KAG7376328.1"/>
    </source>
</evidence>
<evidence type="ECO:0000256" key="1">
    <source>
        <dbReference type="ARBA" id="ARBA00004370"/>
    </source>
</evidence>
<gene>
    <name evidence="7" type="ORF">PHYPSEUDO_013725</name>
</gene>
<keyword evidence="4" id="KW-0961">Cell wall biogenesis/degradation</keyword>
<dbReference type="GO" id="GO:0071555">
    <property type="term" value="P:cell wall organization"/>
    <property type="evidence" value="ECO:0007669"/>
    <property type="project" value="UniProtKB-KW"/>
</dbReference>
<feature type="transmembrane region" description="Helical" evidence="6">
    <location>
        <begin position="658"/>
        <end position="681"/>
    </location>
</feature>
<dbReference type="PANTHER" id="PTHR31361">
    <property type="entry name" value="BETA-GLUCAN SYNTHESIS-ASSOCIATED PROTEIN KRE6-RELATED"/>
    <property type="match status" value="1"/>
</dbReference>
<dbReference type="EMBL" id="JAGDFM010000728">
    <property type="protein sequence ID" value="KAG7376328.1"/>
    <property type="molecule type" value="Genomic_DNA"/>
</dbReference>
<evidence type="ECO:0000256" key="6">
    <source>
        <dbReference type="SAM" id="Phobius"/>
    </source>
</evidence>
<evidence type="ECO:0000256" key="2">
    <source>
        <dbReference type="ARBA" id="ARBA00023136"/>
    </source>
</evidence>